<feature type="non-terminal residue" evidence="4">
    <location>
        <position position="472"/>
    </location>
</feature>
<dbReference type="PANTHER" id="PTHR10039">
    <property type="entry name" value="AMELOGENIN"/>
    <property type="match status" value="1"/>
</dbReference>
<comment type="caution">
    <text evidence="4">The sequence shown here is derived from an EMBL/GenBank/DDBJ whole genome shotgun (WGS) entry which is preliminary data.</text>
</comment>
<dbReference type="OrthoDB" id="1577640at2759"/>
<protein>
    <recommendedName>
        <fullName evidence="6">NACHT domain-containing protein</fullName>
    </recommendedName>
</protein>
<evidence type="ECO:0000313" key="4">
    <source>
        <dbReference type="EMBL" id="KAH7112409.1"/>
    </source>
</evidence>
<dbReference type="AlphaFoldDB" id="A0A9P9D4U2"/>
<dbReference type="Proteomes" id="UP000738349">
    <property type="component" value="Unassembled WGS sequence"/>
</dbReference>
<feature type="non-terminal residue" evidence="4">
    <location>
        <position position="1"/>
    </location>
</feature>
<gene>
    <name evidence="4" type="ORF">EDB81DRAFT_594366</name>
</gene>
<keyword evidence="5" id="KW-1185">Reference proteome</keyword>
<keyword evidence="1" id="KW-0677">Repeat</keyword>
<accession>A0A9P9D4U2</accession>
<organism evidence="4 5">
    <name type="scientific">Dactylonectria macrodidyma</name>
    <dbReference type="NCBI Taxonomy" id="307937"/>
    <lineage>
        <taxon>Eukaryota</taxon>
        <taxon>Fungi</taxon>
        <taxon>Dikarya</taxon>
        <taxon>Ascomycota</taxon>
        <taxon>Pezizomycotina</taxon>
        <taxon>Sordariomycetes</taxon>
        <taxon>Hypocreomycetidae</taxon>
        <taxon>Hypocreales</taxon>
        <taxon>Nectriaceae</taxon>
        <taxon>Dactylonectria</taxon>
    </lineage>
</organism>
<dbReference type="InterPro" id="IPR054471">
    <property type="entry name" value="GPIID_WHD"/>
</dbReference>
<reference evidence="4" key="1">
    <citation type="journal article" date="2021" name="Nat. Commun.">
        <title>Genetic determinants of endophytism in the Arabidopsis root mycobiome.</title>
        <authorList>
            <person name="Mesny F."/>
            <person name="Miyauchi S."/>
            <person name="Thiergart T."/>
            <person name="Pickel B."/>
            <person name="Atanasova L."/>
            <person name="Karlsson M."/>
            <person name="Huettel B."/>
            <person name="Barry K.W."/>
            <person name="Haridas S."/>
            <person name="Chen C."/>
            <person name="Bauer D."/>
            <person name="Andreopoulos W."/>
            <person name="Pangilinan J."/>
            <person name="LaButti K."/>
            <person name="Riley R."/>
            <person name="Lipzen A."/>
            <person name="Clum A."/>
            <person name="Drula E."/>
            <person name="Henrissat B."/>
            <person name="Kohler A."/>
            <person name="Grigoriev I.V."/>
            <person name="Martin F.M."/>
            <person name="Hacquard S."/>
        </authorList>
    </citation>
    <scope>NUCLEOTIDE SEQUENCE</scope>
    <source>
        <strain evidence="4">MPI-CAGE-AT-0147</strain>
    </source>
</reference>
<dbReference type="PANTHER" id="PTHR10039:SF15">
    <property type="entry name" value="NACHT DOMAIN-CONTAINING PROTEIN"/>
    <property type="match status" value="1"/>
</dbReference>
<evidence type="ECO:0000259" key="3">
    <source>
        <dbReference type="Pfam" id="PF24883"/>
    </source>
</evidence>
<evidence type="ECO:0000256" key="1">
    <source>
        <dbReference type="ARBA" id="ARBA00022737"/>
    </source>
</evidence>
<sequence length="472" mass="53041">ILDWLTPVDYAIRHSNLTNRQQEGTGTWLLNSDEYKGWIETGSTLFCPGIPGAGKTILTSMVVQDLVTHYGDDENTGIAYVYLDYLRQHEQKHEQEVEDLLANILKQLSGCRSSLPSELNDLHKQHAGKSGVTRPSLQDILKVLPCVAALYSRVFIIIDALDECDDSDGSRTQFLRELKNLQQKCHAKLFATSRHIPDIIEEFDGSATLEIRAADQDILAYLEGRAQELPKCASRSPALQDEIKKGILHAADGMFLLAQLNLDSLKGKKSATAVRSALRELPAGSQAYHRAYDVAMERIEGQLADQAEIAKQVLSWITFAKRPLRARELEDAIAVIIGQTTFDFENICPAKDLVSACAGLVTIDEESDIVRLVHYTTQQYLRETCSRWFPDAQSYLAETCATYLSLDLFWSGPCRTMRQYNIRDSYYTLYCYASLHWGHHVLSDSQTSHIIMSFLESNRKANASSQVLIVEN</sequence>
<proteinExistence type="predicted"/>
<dbReference type="SUPFAM" id="SSF52540">
    <property type="entry name" value="P-loop containing nucleoside triphosphate hydrolases"/>
    <property type="match status" value="1"/>
</dbReference>
<dbReference type="InterPro" id="IPR056884">
    <property type="entry name" value="NPHP3-like_N"/>
</dbReference>
<dbReference type="InterPro" id="IPR027417">
    <property type="entry name" value="P-loop_NTPase"/>
</dbReference>
<dbReference type="Pfam" id="PF24883">
    <property type="entry name" value="NPHP3_N"/>
    <property type="match status" value="1"/>
</dbReference>
<evidence type="ECO:0000313" key="5">
    <source>
        <dbReference type="Proteomes" id="UP000738349"/>
    </source>
</evidence>
<feature type="domain" description="Nephrocystin 3-like N-terminal" evidence="3">
    <location>
        <begin position="24"/>
        <end position="194"/>
    </location>
</feature>
<dbReference type="EMBL" id="JAGMUV010000038">
    <property type="protein sequence ID" value="KAH7112409.1"/>
    <property type="molecule type" value="Genomic_DNA"/>
</dbReference>
<dbReference type="Gene3D" id="3.40.50.300">
    <property type="entry name" value="P-loop containing nucleotide triphosphate hydrolases"/>
    <property type="match status" value="1"/>
</dbReference>
<feature type="domain" description="GPI inositol-deacylase winged helix" evidence="2">
    <location>
        <begin position="306"/>
        <end position="383"/>
    </location>
</feature>
<evidence type="ECO:0000259" key="2">
    <source>
        <dbReference type="Pfam" id="PF22939"/>
    </source>
</evidence>
<name>A0A9P9D4U2_9HYPO</name>
<evidence type="ECO:0008006" key="6">
    <source>
        <dbReference type="Google" id="ProtNLM"/>
    </source>
</evidence>
<dbReference type="Pfam" id="PF22939">
    <property type="entry name" value="WHD_GPIID"/>
    <property type="match status" value="1"/>
</dbReference>